<dbReference type="AlphaFoldDB" id="A0A0P0N5F1"/>
<dbReference type="EMBL" id="NCQP01000002">
    <property type="protein sequence ID" value="OWJ54935.1"/>
    <property type="molecule type" value="Genomic_DNA"/>
</dbReference>
<dbReference type="Proteomes" id="UP000058613">
    <property type="component" value="Chromosome"/>
</dbReference>
<evidence type="ECO:0000313" key="3">
    <source>
        <dbReference type="Proteomes" id="UP000058613"/>
    </source>
</evidence>
<evidence type="ECO:0000313" key="1">
    <source>
        <dbReference type="EMBL" id="ALL01855.1"/>
    </source>
</evidence>
<dbReference type="EMBL" id="CP013011">
    <property type="protein sequence ID" value="ALL01855.1"/>
    <property type="molecule type" value="Genomic_DNA"/>
</dbReference>
<gene>
    <name evidence="2" type="ORF">Pdsh_04345</name>
    <name evidence="1" type="ORF">Pyrde_1812</name>
</gene>
<protein>
    <submittedName>
        <fullName evidence="1">Uncharacterized protein</fullName>
    </submittedName>
</protein>
<name>A0A0P0N5F1_9CREN</name>
<dbReference type="STRING" id="1273541.Pyrde_1812"/>
<keyword evidence="4" id="KW-1185">Reference proteome</keyword>
<reference evidence="2 4" key="2">
    <citation type="submission" date="2017-05" db="EMBL/GenBank/DDBJ databases">
        <title>The draft genome of the hyperthermophilic archaeon 'Pyrodictium delaneyi strain Hulk', an iron and nitrate reducer, reveals the capacity for sulfate reduction.</title>
        <authorList>
            <person name="Demey L.M."/>
            <person name="Miller C."/>
            <person name="Manzella M."/>
            <person name="Reguera G."/>
            <person name="Kashefi K."/>
        </authorList>
    </citation>
    <scope>NUCLEOTIDE SEQUENCE [LARGE SCALE GENOMIC DNA]</scope>
    <source>
        <strain evidence="2 4">Hulk</strain>
    </source>
</reference>
<dbReference type="OrthoDB" id="15380at2157"/>
<accession>A0A0P0N5F1</accession>
<organism evidence="1 3">
    <name type="scientific">Pyrodictium delaneyi</name>
    <dbReference type="NCBI Taxonomy" id="1273541"/>
    <lineage>
        <taxon>Archaea</taxon>
        <taxon>Thermoproteota</taxon>
        <taxon>Thermoprotei</taxon>
        <taxon>Desulfurococcales</taxon>
        <taxon>Pyrodictiaceae</taxon>
        <taxon>Pyrodictium</taxon>
    </lineage>
</organism>
<proteinExistence type="predicted"/>
<evidence type="ECO:0000313" key="2">
    <source>
        <dbReference type="EMBL" id="OWJ54935.1"/>
    </source>
</evidence>
<dbReference type="GeneID" id="26100152"/>
<dbReference type="Proteomes" id="UP000196694">
    <property type="component" value="Unassembled WGS sequence"/>
</dbReference>
<dbReference type="RefSeq" id="WP_055410136.1">
    <property type="nucleotide sequence ID" value="NZ_CP013011.1"/>
</dbReference>
<sequence length="135" mass="14406">MEEGIPGHAGKTEWAKKIQGFLKERGVSFEAEGEATRIHLDDIVVEVAEAESGEGYAIVITVPLPGSSSEALDEATGRTLASAMKLAGLLGAEELGYELDTSLPGYPSLRIIVEYSDPNTLAEKLVEALKKYLEG</sequence>
<evidence type="ECO:0000313" key="4">
    <source>
        <dbReference type="Proteomes" id="UP000196694"/>
    </source>
</evidence>
<dbReference type="KEGG" id="pdl:Pyrde_1812"/>
<reference evidence="1 3" key="1">
    <citation type="submission" date="2015-10" db="EMBL/GenBank/DDBJ databases">
        <title>Complete genome sequence of hyperthermophilic archaeon Pyrodictium delaneyi Su06.</title>
        <authorList>
            <person name="Jung J.-H."/>
            <person name="Lin J."/>
            <person name="Holden J.F."/>
            <person name="Park C.-S."/>
        </authorList>
    </citation>
    <scope>NUCLEOTIDE SEQUENCE [LARGE SCALE GENOMIC DNA]</scope>
    <source>
        <strain evidence="1 3">Su06</strain>
    </source>
</reference>